<sequence length="146" mass="15141">MSGTYLSFLSGNIGNMRVPVAAMALDSTASQPGTLQAEVASTMAICGSIITNLVFTTLAAIIGAAVVSILPAFIVTALTKYAAAAIFGGTFGNFAIKYPKIAIFAIGIPFVLKMTTGLPAWVLIVASVFGSLAVARFFYTREHRAA</sequence>
<keyword evidence="1" id="KW-0472">Membrane</keyword>
<feature type="transmembrane region" description="Helical" evidence="1">
    <location>
        <begin position="91"/>
        <end position="112"/>
    </location>
</feature>
<dbReference type="EMBL" id="VSSQ01054969">
    <property type="protein sequence ID" value="MPN08878.1"/>
    <property type="molecule type" value="Genomic_DNA"/>
</dbReference>
<gene>
    <name evidence="2" type="ORF">SDC9_156164</name>
</gene>
<reference evidence="2" key="1">
    <citation type="submission" date="2019-08" db="EMBL/GenBank/DDBJ databases">
        <authorList>
            <person name="Kucharzyk K."/>
            <person name="Murdoch R.W."/>
            <person name="Higgins S."/>
            <person name="Loffler F."/>
        </authorList>
    </citation>
    <scope>NUCLEOTIDE SEQUENCE</scope>
</reference>
<proteinExistence type="predicted"/>
<keyword evidence="1" id="KW-1133">Transmembrane helix</keyword>
<evidence type="ECO:0000313" key="2">
    <source>
        <dbReference type="EMBL" id="MPN08878.1"/>
    </source>
</evidence>
<dbReference type="AlphaFoldDB" id="A0A645F3F9"/>
<feature type="transmembrane region" description="Helical" evidence="1">
    <location>
        <begin position="58"/>
        <end position="79"/>
    </location>
</feature>
<name>A0A645F3F9_9ZZZZ</name>
<protein>
    <submittedName>
        <fullName evidence="2">Uncharacterized protein</fullName>
    </submittedName>
</protein>
<accession>A0A645F3F9</accession>
<organism evidence="2">
    <name type="scientific">bioreactor metagenome</name>
    <dbReference type="NCBI Taxonomy" id="1076179"/>
    <lineage>
        <taxon>unclassified sequences</taxon>
        <taxon>metagenomes</taxon>
        <taxon>ecological metagenomes</taxon>
    </lineage>
</organism>
<keyword evidence="1" id="KW-0812">Transmembrane</keyword>
<feature type="transmembrane region" description="Helical" evidence="1">
    <location>
        <begin position="118"/>
        <end position="139"/>
    </location>
</feature>
<evidence type="ECO:0000256" key="1">
    <source>
        <dbReference type="SAM" id="Phobius"/>
    </source>
</evidence>
<comment type="caution">
    <text evidence="2">The sequence shown here is derived from an EMBL/GenBank/DDBJ whole genome shotgun (WGS) entry which is preliminary data.</text>
</comment>